<gene>
    <name evidence="3" type="ORF">ACH5RR_015647</name>
</gene>
<name>A0ABD2ZZ47_9GENT</name>
<sequence>MMAAFLACWLSGFTLPSMWSETIRPKTFFLVGKMTQGQIYDLATPLLAHLYRQLGHISNAKKLGQLLAGDNLIAKPYESSRFGRQFGYGQHCPQNVNTRCRDGLSLIALLQYWRRMHRHNTGARLITGIANGPGLVTLSYATCKTIDPRQSEGMHLSLVEDRLICSVEFFVDESSAQHGPTIFGSLDDFESFMSSLPSTKDIYNLFDNGVFVEGSGFLQTKRTKKVKRFPSCGIRDEPRASIPLRDLFPTNENLVRGKEVVSESVDKISSNDKEFFHLEDETDDELFDYAPLNDGTPDSVTSQQDPGTMIKEANKVLKFLANSPINVSHFYEILKDFIVKSHKLKLLGENRSLAYEARLEVTCSQLESLNQGQGKLVQDISSMKNSLNVLDGEINKLETNLSLLQTRRVAEA</sequence>
<evidence type="ECO:0000313" key="3">
    <source>
        <dbReference type="EMBL" id="KAL3522813.1"/>
    </source>
</evidence>
<evidence type="ECO:0000256" key="1">
    <source>
        <dbReference type="SAM" id="Coils"/>
    </source>
</evidence>
<evidence type="ECO:0000256" key="2">
    <source>
        <dbReference type="SAM" id="SignalP"/>
    </source>
</evidence>
<evidence type="ECO:0000313" key="4">
    <source>
        <dbReference type="Proteomes" id="UP001630127"/>
    </source>
</evidence>
<accession>A0ABD2ZZ47</accession>
<dbReference type="Proteomes" id="UP001630127">
    <property type="component" value="Unassembled WGS sequence"/>
</dbReference>
<feature type="coiled-coil region" evidence="1">
    <location>
        <begin position="380"/>
        <end position="407"/>
    </location>
</feature>
<keyword evidence="4" id="KW-1185">Reference proteome</keyword>
<keyword evidence="1" id="KW-0175">Coiled coil</keyword>
<protein>
    <submittedName>
        <fullName evidence="3">Uncharacterized protein</fullName>
    </submittedName>
</protein>
<dbReference type="AlphaFoldDB" id="A0ABD2ZZ47"/>
<dbReference type="EMBL" id="JBJUIK010000007">
    <property type="protein sequence ID" value="KAL3522813.1"/>
    <property type="molecule type" value="Genomic_DNA"/>
</dbReference>
<keyword evidence="2" id="KW-0732">Signal</keyword>
<feature type="chain" id="PRO_5044810807" evidence="2">
    <location>
        <begin position="21"/>
        <end position="412"/>
    </location>
</feature>
<reference evidence="3 4" key="1">
    <citation type="submission" date="2024-11" db="EMBL/GenBank/DDBJ databases">
        <title>A near-complete genome assembly of Cinchona calisaya.</title>
        <authorList>
            <person name="Lian D.C."/>
            <person name="Zhao X.W."/>
            <person name="Wei L."/>
        </authorList>
    </citation>
    <scope>NUCLEOTIDE SEQUENCE [LARGE SCALE GENOMIC DNA]</scope>
    <source>
        <tissue evidence="3">Nenye</tissue>
    </source>
</reference>
<comment type="caution">
    <text evidence="3">The sequence shown here is derived from an EMBL/GenBank/DDBJ whole genome shotgun (WGS) entry which is preliminary data.</text>
</comment>
<organism evidence="3 4">
    <name type="scientific">Cinchona calisaya</name>
    <dbReference type="NCBI Taxonomy" id="153742"/>
    <lineage>
        <taxon>Eukaryota</taxon>
        <taxon>Viridiplantae</taxon>
        <taxon>Streptophyta</taxon>
        <taxon>Embryophyta</taxon>
        <taxon>Tracheophyta</taxon>
        <taxon>Spermatophyta</taxon>
        <taxon>Magnoliopsida</taxon>
        <taxon>eudicotyledons</taxon>
        <taxon>Gunneridae</taxon>
        <taxon>Pentapetalae</taxon>
        <taxon>asterids</taxon>
        <taxon>lamiids</taxon>
        <taxon>Gentianales</taxon>
        <taxon>Rubiaceae</taxon>
        <taxon>Cinchonoideae</taxon>
        <taxon>Cinchoneae</taxon>
        <taxon>Cinchona</taxon>
    </lineage>
</organism>
<proteinExistence type="predicted"/>
<feature type="signal peptide" evidence="2">
    <location>
        <begin position="1"/>
        <end position="20"/>
    </location>
</feature>